<evidence type="ECO:0008006" key="3">
    <source>
        <dbReference type="Google" id="ProtNLM"/>
    </source>
</evidence>
<dbReference type="SUPFAM" id="SSF53098">
    <property type="entry name" value="Ribonuclease H-like"/>
    <property type="match status" value="1"/>
</dbReference>
<evidence type="ECO:0000313" key="1">
    <source>
        <dbReference type="EMBL" id="GIY52241.1"/>
    </source>
</evidence>
<evidence type="ECO:0000313" key="2">
    <source>
        <dbReference type="Proteomes" id="UP001054945"/>
    </source>
</evidence>
<dbReference type="AlphaFoldDB" id="A0AAV4U397"/>
<proteinExistence type="predicted"/>
<accession>A0AAV4U397</accession>
<dbReference type="GO" id="GO:0003676">
    <property type="term" value="F:nucleic acid binding"/>
    <property type="evidence" value="ECO:0007669"/>
    <property type="project" value="InterPro"/>
</dbReference>
<gene>
    <name evidence="1" type="ORF">CEXT_417101</name>
</gene>
<keyword evidence="2" id="KW-1185">Reference proteome</keyword>
<dbReference type="Proteomes" id="UP001054945">
    <property type="component" value="Unassembled WGS sequence"/>
</dbReference>
<name>A0AAV4U397_CAEEX</name>
<sequence>MLHFYQLKYLHKSITVQNTIISAAELEDPPTIEPPWEKKYEWKYHQESDSGCCIFTDGSKMGNRVGCAMKLYFLKNKIQDFTTQDLVIRAQSFPFFISFIPPWDKKSITWNVFNENITGTLIFTDGSRMDNKVGGAFVVCKNNIETSHKIFRLSDHPTLFTAELMAVNAAVDYCITNHLQASSIITDSISVLLALVNVNNTNSEISIIKN</sequence>
<reference evidence="1 2" key="1">
    <citation type="submission" date="2021-06" db="EMBL/GenBank/DDBJ databases">
        <title>Caerostris extrusa draft genome.</title>
        <authorList>
            <person name="Kono N."/>
            <person name="Arakawa K."/>
        </authorList>
    </citation>
    <scope>NUCLEOTIDE SEQUENCE [LARGE SCALE GENOMIC DNA]</scope>
</reference>
<dbReference type="CDD" id="cd09276">
    <property type="entry name" value="Rnase_HI_RT_non_LTR"/>
    <property type="match status" value="1"/>
</dbReference>
<dbReference type="Gene3D" id="3.30.420.10">
    <property type="entry name" value="Ribonuclease H-like superfamily/Ribonuclease H"/>
    <property type="match status" value="1"/>
</dbReference>
<comment type="caution">
    <text evidence="1">The sequence shown here is derived from an EMBL/GenBank/DDBJ whole genome shotgun (WGS) entry which is preliminary data.</text>
</comment>
<dbReference type="EMBL" id="BPLR01012216">
    <property type="protein sequence ID" value="GIY52241.1"/>
    <property type="molecule type" value="Genomic_DNA"/>
</dbReference>
<protein>
    <recommendedName>
        <fullName evidence="3">RNase H type-1 domain-containing protein</fullName>
    </recommendedName>
</protein>
<dbReference type="InterPro" id="IPR036397">
    <property type="entry name" value="RNaseH_sf"/>
</dbReference>
<organism evidence="1 2">
    <name type="scientific">Caerostris extrusa</name>
    <name type="common">Bark spider</name>
    <name type="synonym">Caerostris bankana</name>
    <dbReference type="NCBI Taxonomy" id="172846"/>
    <lineage>
        <taxon>Eukaryota</taxon>
        <taxon>Metazoa</taxon>
        <taxon>Ecdysozoa</taxon>
        <taxon>Arthropoda</taxon>
        <taxon>Chelicerata</taxon>
        <taxon>Arachnida</taxon>
        <taxon>Araneae</taxon>
        <taxon>Araneomorphae</taxon>
        <taxon>Entelegynae</taxon>
        <taxon>Araneoidea</taxon>
        <taxon>Araneidae</taxon>
        <taxon>Caerostris</taxon>
    </lineage>
</organism>
<dbReference type="InterPro" id="IPR012337">
    <property type="entry name" value="RNaseH-like_sf"/>
</dbReference>